<name>A0A0A9FQH0_ARUDO</name>
<accession>A0A0A9FQH0</accession>
<sequence>MQVGNASSGIFIDLLVAA</sequence>
<reference evidence="1" key="1">
    <citation type="submission" date="2014-09" db="EMBL/GenBank/DDBJ databases">
        <authorList>
            <person name="Magalhaes I.L.F."/>
            <person name="Oliveira U."/>
            <person name="Santos F.R."/>
            <person name="Vidigal T.H.D.A."/>
            <person name="Brescovit A.D."/>
            <person name="Santos A.J."/>
        </authorList>
    </citation>
    <scope>NUCLEOTIDE SEQUENCE</scope>
    <source>
        <tissue evidence="1">Shoot tissue taken approximately 20 cm above the soil surface</tissue>
    </source>
</reference>
<evidence type="ECO:0000313" key="1">
    <source>
        <dbReference type="EMBL" id="JAE10543.1"/>
    </source>
</evidence>
<organism evidence="1">
    <name type="scientific">Arundo donax</name>
    <name type="common">Giant reed</name>
    <name type="synonym">Donax arundinaceus</name>
    <dbReference type="NCBI Taxonomy" id="35708"/>
    <lineage>
        <taxon>Eukaryota</taxon>
        <taxon>Viridiplantae</taxon>
        <taxon>Streptophyta</taxon>
        <taxon>Embryophyta</taxon>
        <taxon>Tracheophyta</taxon>
        <taxon>Spermatophyta</taxon>
        <taxon>Magnoliopsida</taxon>
        <taxon>Liliopsida</taxon>
        <taxon>Poales</taxon>
        <taxon>Poaceae</taxon>
        <taxon>PACMAD clade</taxon>
        <taxon>Arundinoideae</taxon>
        <taxon>Arundineae</taxon>
        <taxon>Arundo</taxon>
    </lineage>
</organism>
<dbReference type="EMBL" id="GBRH01187353">
    <property type="protein sequence ID" value="JAE10543.1"/>
    <property type="molecule type" value="Transcribed_RNA"/>
</dbReference>
<protein>
    <submittedName>
        <fullName evidence="1">Uncharacterized protein</fullName>
    </submittedName>
</protein>
<proteinExistence type="predicted"/>
<dbReference type="AlphaFoldDB" id="A0A0A9FQH0"/>
<reference evidence="1" key="2">
    <citation type="journal article" date="2015" name="Data Brief">
        <title>Shoot transcriptome of the giant reed, Arundo donax.</title>
        <authorList>
            <person name="Barrero R.A."/>
            <person name="Guerrero F.D."/>
            <person name="Moolhuijzen P."/>
            <person name="Goolsby J.A."/>
            <person name="Tidwell J."/>
            <person name="Bellgard S.E."/>
            <person name="Bellgard M.I."/>
        </authorList>
    </citation>
    <scope>NUCLEOTIDE SEQUENCE</scope>
    <source>
        <tissue evidence="1">Shoot tissue taken approximately 20 cm above the soil surface</tissue>
    </source>
</reference>